<comment type="caution">
    <text evidence="1">The sequence shown here is derived from an EMBL/GenBank/DDBJ whole genome shotgun (WGS) entry which is preliminary data.</text>
</comment>
<organism evidence="1 2">
    <name type="scientific">Cinchona calisaya</name>
    <dbReference type="NCBI Taxonomy" id="153742"/>
    <lineage>
        <taxon>Eukaryota</taxon>
        <taxon>Viridiplantae</taxon>
        <taxon>Streptophyta</taxon>
        <taxon>Embryophyta</taxon>
        <taxon>Tracheophyta</taxon>
        <taxon>Spermatophyta</taxon>
        <taxon>Magnoliopsida</taxon>
        <taxon>eudicotyledons</taxon>
        <taxon>Gunneridae</taxon>
        <taxon>Pentapetalae</taxon>
        <taxon>asterids</taxon>
        <taxon>lamiids</taxon>
        <taxon>Gentianales</taxon>
        <taxon>Rubiaceae</taxon>
        <taxon>Cinchonoideae</taxon>
        <taxon>Cinchoneae</taxon>
        <taxon>Cinchona</taxon>
    </lineage>
</organism>
<dbReference type="EMBL" id="JBJUIK010000001">
    <property type="protein sequence ID" value="KAL3538004.1"/>
    <property type="molecule type" value="Genomic_DNA"/>
</dbReference>
<keyword evidence="2" id="KW-1185">Reference proteome</keyword>
<protein>
    <submittedName>
        <fullName evidence="1">Uncharacterized protein</fullName>
    </submittedName>
</protein>
<accession>A0ABD3B3A7</accession>
<name>A0ABD3B3A7_9GENT</name>
<dbReference type="Proteomes" id="UP001630127">
    <property type="component" value="Unassembled WGS sequence"/>
</dbReference>
<dbReference type="AlphaFoldDB" id="A0ABD3B3A7"/>
<reference evidence="1 2" key="1">
    <citation type="submission" date="2024-11" db="EMBL/GenBank/DDBJ databases">
        <title>A near-complete genome assembly of Cinchona calisaya.</title>
        <authorList>
            <person name="Lian D.C."/>
            <person name="Zhao X.W."/>
            <person name="Wei L."/>
        </authorList>
    </citation>
    <scope>NUCLEOTIDE SEQUENCE [LARGE SCALE GENOMIC DNA]</scope>
    <source>
        <tissue evidence="1">Nenye</tissue>
    </source>
</reference>
<evidence type="ECO:0000313" key="2">
    <source>
        <dbReference type="Proteomes" id="UP001630127"/>
    </source>
</evidence>
<sequence length="126" mass="14236">MNPIPNPMPNEVASHMWNKMQATRRNHAVEVGEGIKILRGTSIILNQGMKNIEISFNEPRFCLTACDRMQALFDIFQDMEVETTLLETQILLDMLTVKKIKPSLEQNSSTQLTSSIGSNITIKESE</sequence>
<gene>
    <name evidence="1" type="ORF">ACH5RR_001370</name>
</gene>
<proteinExistence type="predicted"/>
<evidence type="ECO:0000313" key="1">
    <source>
        <dbReference type="EMBL" id="KAL3538004.1"/>
    </source>
</evidence>